<name>A0A167WP99_9AGAM</name>
<dbReference type="PANTHER" id="PTHR45740:SF2">
    <property type="entry name" value="POLY [ADP-RIBOSE] POLYMERASE"/>
    <property type="match status" value="1"/>
</dbReference>
<evidence type="ECO:0000313" key="2">
    <source>
        <dbReference type="EMBL" id="KZP06327.1"/>
    </source>
</evidence>
<sequence length="256" mass="28145">MPVTLDDFTIESSASTSFGKWKRLLPLEKSSPSYSRVEKLFNKGWKHNQKAKPHVFAVYKIISPEGTLKPYLDYLATVQASPSIKAAGKTEIESLLFHGTKRSCLLGETSKNSRLCGLSKCSVCSIIRGSFDIEKCGSKHKFMRFGEGIYSTSCSSKADDYSSNGSAEAGLKVLIVSRVVVGKSLKRKMNATNLTELPCGYHSLVGEPGEDLNYSETVVYDNDAIRPAYLMVYGAKPEESKLKNMISTLFKTPVAL</sequence>
<organism evidence="2 3">
    <name type="scientific">Athelia psychrophila</name>
    <dbReference type="NCBI Taxonomy" id="1759441"/>
    <lineage>
        <taxon>Eukaryota</taxon>
        <taxon>Fungi</taxon>
        <taxon>Dikarya</taxon>
        <taxon>Basidiomycota</taxon>
        <taxon>Agaricomycotina</taxon>
        <taxon>Agaricomycetes</taxon>
        <taxon>Agaricomycetidae</taxon>
        <taxon>Atheliales</taxon>
        <taxon>Atheliaceae</taxon>
        <taxon>Athelia</taxon>
    </lineage>
</organism>
<dbReference type="InterPro" id="IPR051712">
    <property type="entry name" value="ARTD-AVP"/>
</dbReference>
<dbReference type="EMBL" id="KV417792">
    <property type="protein sequence ID" value="KZP06327.1"/>
    <property type="molecule type" value="Genomic_DNA"/>
</dbReference>
<dbReference type="SUPFAM" id="SSF56399">
    <property type="entry name" value="ADP-ribosylation"/>
    <property type="match status" value="1"/>
</dbReference>
<accession>A0A167WP99</accession>
<evidence type="ECO:0000259" key="1">
    <source>
        <dbReference type="Pfam" id="PF00644"/>
    </source>
</evidence>
<gene>
    <name evidence="2" type="ORF">FIBSPDRAFT_940052</name>
</gene>
<dbReference type="GO" id="GO:0003950">
    <property type="term" value="F:NAD+ poly-ADP-ribosyltransferase activity"/>
    <property type="evidence" value="ECO:0007669"/>
    <property type="project" value="InterPro"/>
</dbReference>
<dbReference type="Gene3D" id="3.90.228.10">
    <property type="match status" value="1"/>
</dbReference>
<dbReference type="GO" id="GO:1990404">
    <property type="term" value="F:NAD+-protein mono-ADP-ribosyltransferase activity"/>
    <property type="evidence" value="ECO:0007669"/>
    <property type="project" value="TreeGrafter"/>
</dbReference>
<dbReference type="OrthoDB" id="9514740at2759"/>
<dbReference type="Pfam" id="PF00644">
    <property type="entry name" value="PARP"/>
    <property type="match status" value="1"/>
</dbReference>
<evidence type="ECO:0000313" key="3">
    <source>
        <dbReference type="Proteomes" id="UP000076532"/>
    </source>
</evidence>
<dbReference type="AlphaFoldDB" id="A0A167WP99"/>
<dbReference type="STRING" id="436010.A0A167WP99"/>
<dbReference type="Proteomes" id="UP000076532">
    <property type="component" value="Unassembled WGS sequence"/>
</dbReference>
<dbReference type="PANTHER" id="PTHR45740">
    <property type="entry name" value="POLY [ADP-RIBOSE] POLYMERASE"/>
    <property type="match status" value="1"/>
</dbReference>
<protein>
    <submittedName>
        <fullName evidence="2">ADP-ribosylation</fullName>
    </submittedName>
</protein>
<dbReference type="GO" id="GO:0005634">
    <property type="term" value="C:nucleus"/>
    <property type="evidence" value="ECO:0007669"/>
    <property type="project" value="TreeGrafter"/>
</dbReference>
<feature type="domain" description="PARP catalytic" evidence="1">
    <location>
        <begin position="33"/>
        <end position="227"/>
    </location>
</feature>
<proteinExistence type="predicted"/>
<dbReference type="InterPro" id="IPR012317">
    <property type="entry name" value="Poly(ADP-ribose)pol_cat_dom"/>
</dbReference>
<reference evidence="2 3" key="1">
    <citation type="journal article" date="2016" name="Mol. Biol. Evol.">
        <title>Comparative Genomics of Early-Diverging Mushroom-Forming Fungi Provides Insights into the Origins of Lignocellulose Decay Capabilities.</title>
        <authorList>
            <person name="Nagy L.G."/>
            <person name="Riley R."/>
            <person name="Tritt A."/>
            <person name="Adam C."/>
            <person name="Daum C."/>
            <person name="Floudas D."/>
            <person name="Sun H."/>
            <person name="Yadav J.S."/>
            <person name="Pangilinan J."/>
            <person name="Larsson K.H."/>
            <person name="Matsuura K."/>
            <person name="Barry K."/>
            <person name="Labutti K."/>
            <person name="Kuo R."/>
            <person name="Ohm R.A."/>
            <person name="Bhattacharya S.S."/>
            <person name="Shirouzu T."/>
            <person name="Yoshinaga Y."/>
            <person name="Martin F.M."/>
            <person name="Grigoriev I.V."/>
            <person name="Hibbett D.S."/>
        </authorList>
    </citation>
    <scope>NUCLEOTIDE SEQUENCE [LARGE SCALE GENOMIC DNA]</scope>
    <source>
        <strain evidence="2 3">CBS 109695</strain>
    </source>
</reference>
<keyword evidence="3" id="KW-1185">Reference proteome</keyword>